<dbReference type="Pfam" id="PF07463">
    <property type="entry name" value="NUMOD4"/>
    <property type="match status" value="1"/>
</dbReference>
<dbReference type="GO" id="GO:0016788">
    <property type="term" value="F:hydrolase activity, acting on ester bonds"/>
    <property type="evidence" value="ECO:0007669"/>
    <property type="project" value="InterPro"/>
</dbReference>
<evidence type="ECO:0000313" key="3">
    <source>
        <dbReference type="Proteomes" id="UP001237475"/>
    </source>
</evidence>
<dbReference type="Gene3D" id="3.90.75.20">
    <property type="match status" value="1"/>
</dbReference>
<feature type="domain" description="HNH nuclease" evidence="1">
    <location>
        <begin position="48"/>
        <end position="96"/>
    </location>
</feature>
<reference evidence="2" key="1">
    <citation type="submission" date="2023-04" db="EMBL/GenBank/DDBJ databases">
        <title>Complete genomes of S. dygalactiae subsp equisimilis isolates causing bacteremia in cancer patients.</title>
        <authorList>
            <person name="Anand S."/>
            <person name="Arias J."/>
            <person name="Delafuente J."/>
            <person name="Elgamal H."/>
            <person name="Prevost T."/>
            <person name="Liu X."/>
            <person name="Kalia A."/>
        </authorList>
    </citation>
    <scope>NUCLEOTIDE SEQUENCE</scope>
    <source>
        <strain evidence="2">UT_120444</strain>
    </source>
</reference>
<keyword evidence="2" id="KW-0378">Hydrolase</keyword>
<dbReference type="CDD" id="cd00085">
    <property type="entry name" value="HNHc"/>
    <property type="match status" value="1"/>
</dbReference>
<evidence type="ECO:0000259" key="1">
    <source>
        <dbReference type="SMART" id="SM00507"/>
    </source>
</evidence>
<dbReference type="InterPro" id="IPR010902">
    <property type="entry name" value="NUMOD4"/>
</dbReference>
<keyword evidence="2" id="KW-0255">Endonuclease</keyword>
<dbReference type="InterPro" id="IPR003647">
    <property type="entry name" value="Intron_nuc_1_rpt"/>
</dbReference>
<accession>A0AB38XZS6</accession>
<dbReference type="SMART" id="SM00507">
    <property type="entry name" value="HNHc"/>
    <property type="match status" value="1"/>
</dbReference>
<dbReference type="Proteomes" id="UP001237475">
    <property type="component" value="Chromosome"/>
</dbReference>
<dbReference type="InterPro" id="IPR036388">
    <property type="entry name" value="WH-like_DNA-bd_sf"/>
</dbReference>
<dbReference type="GO" id="GO:0004519">
    <property type="term" value="F:endonuclease activity"/>
    <property type="evidence" value="ECO:0007669"/>
    <property type="project" value="UniProtKB-KW"/>
</dbReference>
<protein>
    <submittedName>
        <fullName evidence="2">HNH endonuclease</fullName>
    </submittedName>
</protein>
<dbReference type="RefSeq" id="WP_012767023.1">
    <property type="nucleotide sequence ID" value="NZ_CP117289.1"/>
</dbReference>
<dbReference type="Pfam" id="PF13392">
    <property type="entry name" value="HNH_3"/>
    <property type="match status" value="1"/>
</dbReference>
<proteinExistence type="predicted"/>
<sequence length="186" mass="21318">MWKKIDRNPNYSINEKGEVRNDRTGYIKKPFINKGNGYLIVDLYQNNRAEKVPIHRLVAEAFIQNPENKATVDHIDGNRRNNSISNLRWATYSENNSRFESVGVRSEAVVVTRYAEKRKKRGGGHLAWLDAIEVVEFSSISETADYFGCTISNISLMLEKGTIGQRGRTRGYQFSYKDGKRSTFNS</sequence>
<dbReference type="EMBL" id="CP125360">
    <property type="protein sequence ID" value="WHM78509.1"/>
    <property type="molecule type" value="Genomic_DNA"/>
</dbReference>
<gene>
    <name evidence="2" type="ORF">OPT59_07610</name>
</gene>
<dbReference type="InterPro" id="IPR044925">
    <property type="entry name" value="His-Me_finger_sf"/>
</dbReference>
<dbReference type="SUPFAM" id="SSF54060">
    <property type="entry name" value="His-Me finger endonucleases"/>
    <property type="match status" value="1"/>
</dbReference>
<dbReference type="SMART" id="SM00497">
    <property type="entry name" value="IENR1"/>
    <property type="match status" value="1"/>
</dbReference>
<evidence type="ECO:0000313" key="2">
    <source>
        <dbReference type="EMBL" id="WHM78509.1"/>
    </source>
</evidence>
<dbReference type="InterPro" id="IPR003615">
    <property type="entry name" value="HNH_nuc"/>
</dbReference>
<organism evidence="2 3">
    <name type="scientific">Streptococcus dysgalactiae subsp. equisimilis</name>
    <name type="common">Streptococcus equisimilis</name>
    <dbReference type="NCBI Taxonomy" id="119602"/>
    <lineage>
        <taxon>Bacteria</taxon>
        <taxon>Bacillati</taxon>
        <taxon>Bacillota</taxon>
        <taxon>Bacilli</taxon>
        <taxon>Lactobacillales</taxon>
        <taxon>Streptococcaceae</taxon>
        <taxon>Streptococcus</taxon>
    </lineage>
</organism>
<name>A0AB38XZS6_STREQ</name>
<keyword evidence="2" id="KW-0540">Nuclease</keyword>
<dbReference type="AlphaFoldDB" id="A0AB38XZS6"/>
<dbReference type="Gene3D" id="1.10.10.10">
    <property type="entry name" value="Winged helix-like DNA-binding domain superfamily/Winged helix DNA-binding domain"/>
    <property type="match status" value="1"/>
</dbReference>